<feature type="transmembrane region" description="Helical" evidence="1">
    <location>
        <begin position="67"/>
        <end position="87"/>
    </location>
</feature>
<gene>
    <name evidence="2" type="ORF">LLUC11_0604</name>
</gene>
<evidence type="ECO:0000256" key="1">
    <source>
        <dbReference type="SAM" id="Phobius"/>
    </source>
</evidence>
<feature type="transmembrane region" description="Helical" evidence="1">
    <location>
        <begin position="146"/>
        <end position="164"/>
    </location>
</feature>
<dbReference type="Proteomes" id="UP000192067">
    <property type="component" value="Chromosome"/>
</dbReference>
<feature type="transmembrane region" description="Helical" evidence="1">
    <location>
        <begin position="107"/>
        <end position="125"/>
    </location>
</feature>
<name>A0A0V8DIF7_LACLL</name>
<feature type="transmembrane region" description="Helical" evidence="1">
    <location>
        <begin position="314"/>
        <end position="332"/>
    </location>
</feature>
<evidence type="ECO:0000313" key="3">
    <source>
        <dbReference type="Proteomes" id="UP000192067"/>
    </source>
</evidence>
<protein>
    <submittedName>
        <fullName evidence="2">Uncharacterized protein</fullName>
    </submittedName>
</protein>
<evidence type="ECO:0000313" key="2">
    <source>
        <dbReference type="EMBL" id="ARE12939.1"/>
    </source>
</evidence>
<keyword evidence="1" id="KW-0472">Membrane</keyword>
<dbReference type="AlphaFoldDB" id="A0A0V8DIF7"/>
<feature type="transmembrane region" description="Helical" evidence="1">
    <location>
        <begin position="246"/>
        <end position="270"/>
    </location>
</feature>
<sequence>MYYKNEFIHYFKARKNIMTKNYLEIPEELYNKLSDYAENDQLSIRLENQQILLENPKINHTNKQNLALHYFIVPSLASGIIALLIFLSTNHPQIAFTGSRHLSVASLSIILSTLFGFFGFIWTYLRKSCDLSKSKFKIFRETLTLSVAYTSISFAVQIIFWYIIGKTFSGVTFDPFTAGFLVLVFVGIIFYFLISAALSITLPNLILLLFTTFIGGILVSMATNNQKDWWQHNFSFLGTGEATQHWQFNITLIFSALILLTITDFLFAEFSKSSLYNYKFKIIRIFYILIAFLIAFVGIFPAQSWTMPIHNNSAFGLVAVVLIMIIFLKWLVPTISKEFLALSWTALIALILSAVAFMGIHYLSLTVFEIIAFAIAFTWLVMFINSLRGIIQEGNEWQVKLLQK</sequence>
<keyword evidence="1" id="KW-0812">Transmembrane</keyword>
<reference evidence="2 3" key="1">
    <citation type="journal article" date="2017" name="BMC Genomics">
        <title>Comparative and functional genomics of the Lactococcus lactis taxon; insights into evolution and niche adaptation.</title>
        <authorList>
            <person name="Kelleher P."/>
            <person name="Bottacini F."/>
            <person name="Mahony J."/>
            <person name="Kilcawley K.N."/>
            <person name="van Sinderen D."/>
        </authorList>
    </citation>
    <scope>NUCLEOTIDE SEQUENCE [LARGE SCALE GENOMIC DNA]</scope>
    <source>
        <strain evidence="2 3">UC11</strain>
    </source>
</reference>
<proteinExistence type="predicted"/>
<accession>A0A0V8DIF7</accession>
<feature type="transmembrane region" description="Helical" evidence="1">
    <location>
        <begin position="176"/>
        <end position="198"/>
    </location>
</feature>
<feature type="transmembrane region" description="Helical" evidence="1">
    <location>
        <begin position="339"/>
        <end position="364"/>
    </location>
</feature>
<dbReference type="EMBL" id="CP015904">
    <property type="protein sequence ID" value="ARE12939.1"/>
    <property type="molecule type" value="Genomic_DNA"/>
</dbReference>
<feature type="transmembrane region" description="Helical" evidence="1">
    <location>
        <begin position="370"/>
        <end position="391"/>
    </location>
</feature>
<feature type="transmembrane region" description="Helical" evidence="1">
    <location>
        <begin position="282"/>
        <end position="302"/>
    </location>
</feature>
<feature type="transmembrane region" description="Helical" evidence="1">
    <location>
        <begin position="205"/>
        <end position="226"/>
    </location>
</feature>
<keyword evidence="1" id="KW-1133">Transmembrane helix</keyword>
<organism evidence="2 3">
    <name type="scientific">Lactococcus lactis subsp. lactis</name>
    <name type="common">Streptococcus lactis</name>
    <dbReference type="NCBI Taxonomy" id="1360"/>
    <lineage>
        <taxon>Bacteria</taxon>
        <taxon>Bacillati</taxon>
        <taxon>Bacillota</taxon>
        <taxon>Bacilli</taxon>
        <taxon>Lactobacillales</taxon>
        <taxon>Streptococcaceae</taxon>
        <taxon>Lactococcus</taxon>
    </lineage>
</organism>